<evidence type="ECO:0000313" key="2">
    <source>
        <dbReference type="Proteomes" id="UP000823842"/>
    </source>
</evidence>
<name>A0A9D2RXH5_9FIRM</name>
<sequence>MCKIDEKQEGDVVFDGEYYYSVRPFSRYAGYLFPSVEKLEDAVKHKEQEPMIQYLINTKNALRRLDRDEIATIL</sequence>
<dbReference type="Proteomes" id="UP000823842">
    <property type="component" value="Unassembled WGS sequence"/>
</dbReference>
<protein>
    <submittedName>
        <fullName evidence="1">Uncharacterized protein</fullName>
    </submittedName>
</protein>
<comment type="caution">
    <text evidence="1">The sequence shown here is derived from an EMBL/GenBank/DDBJ whole genome shotgun (WGS) entry which is preliminary data.</text>
</comment>
<organism evidence="1 2">
    <name type="scientific">Candidatus Blautia faecavium</name>
    <dbReference type="NCBI Taxonomy" id="2838487"/>
    <lineage>
        <taxon>Bacteria</taxon>
        <taxon>Bacillati</taxon>
        <taxon>Bacillota</taxon>
        <taxon>Clostridia</taxon>
        <taxon>Lachnospirales</taxon>
        <taxon>Lachnospiraceae</taxon>
        <taxon>Blautia</taxon>
    </lineage>
</organism>
<reference evidence="1" key="1">
    <citation type="journal article" date="2021" name="PeerJ">
        <title>Extensive microbial diversity within the chicken gut microbiome revealed by metagenomics and culture.</title>
        <authorList>
            <person name="Gilroy R."/>
            <person name="Ravi A."/>
            <person name="Getino M."/>
            <person name="Pursley I."/>
            <person name="Horton D.L."/>
            <person name="Alikhan N.F."/>
            <person name="Baker D."/>
            <person name="Gharbi K."/>
            <person name="Hall N."/>
            <person name="Watson M."/>
            <person name="Adriaenssens E.M."/>
            <person name="Foster-Nyarko E."/>
            <person name="Jarju S."/>
            <person name="Secka A."/>
            <person name="Antonio M."/>
            <person name="Oren A."/>
            <person name="Chaudhuri R.R."/>
            <person name="La Ragione R."/>
            <person name="Hildebrand F."/>
            <person name="Pallen M.J."/>
        </authorList>
    </citation>
    <scope>NUCLEOTIDE SEQUENCE</scope>
    <source>
        <strain evidence="1">ChiSjej1B19-5720</strain>
    </source>
</reference>
<dbReference type="AlphaFoldDB" id="A0A9D2RXH5"/>
<dbReference type="EMBL" id="DWYZ01000225">
    <property type="protein sequence ID" value="HJB29534.1"/>
    <property type="molecule type" value="Genomic_DNA"/>
</dbReference>
<reference evidence="1" key="2">
    <citation type="submission" date="2021-04" db="EMBL/GenBank/DDBJ databases">
        <authorList>
            <person name="Gilroy R."/>
        </authorList>
    </citation>
    <scope>NUCLEOTIDE SEQUENCE</scope>
    <source>
        <strain evidence="1">ChiSjej1B19-5720</strain>
    </source>
</reference>
<evidence type="ECO:0000313" key="1">
    <source>
        <dbReference type="EMBL" id="HJB29534.1"/>
    </source>
</evidence>
<gene>
    <name evidence="1" type="ORF">IAA06_12200</name>
</gene>
<proteinExistence type="predicted"/>
<accession>A0A9D2RXH5</accession>